<protein>
    <recommendedName>
        <fullName evidence="11 12">ATP synthase subunit a</fullName>
    </recommendedName>
    <alternativeName>
        <fullName evidence="11">ATP synthase F0 sector subunit a</fullName>
    </alternativeName>
    <alternativeName>
        <fullName evidence="11">F-ATPase subunit 6</fullName>
    </alternativeName>
</protein>
<dbReference type="GO" id="GO:0005886">
    <property type="term" value="C:plasma membrane"/>
    <property type="evidence" value="ECO:0007669"/>
    <property type="project" value="UniProtKB-SubCell"/>
</dbReference>
<keyword evidence="11" id="KW-1003">Cell membrane</keyword>
<evidence type="ECO:0000256" key="6">
    <source>
        <dbReference type="ARBA" id="ARBA00022781"/>
    </source>
</evidence>
<evidence type="ECO:0000256" key="3">
    <source>
        <dbReference type="ARBA" id="ARBA00022448"/>
    </source>
</evidence>
<feature type="transmembrane region" description="Helical" evidence="11">
    <location>
        <begin position="133"/>
        <end position="153"/>
    </location>
</feature>
<reference evidence="13" key="1">
    <citation type="submission" date="2020-02" db="EMBL/GenBank/DDBJ databases">
        <authorList>
            <person name="Meier V. D."/>
        </authorList>
    </citation>
    <scope>NUCLEOTIDE SEQUENCE</scope>
    <source>
        <strain evidence="13">AVDCRST_MAG91</strain>
    </source>
</reference>
<evidence type="ECO:0000256" key="11">
    <source>
        <dbReference type="HAMAP-Rule" id="MF_01393"/>
    </source>
</evidence>
<proteinExistence type="inferred from homology"/>
<keyword evidence="3 11" id="KW-0813">Transport</keyword>
<comment type="subcellular location">
    <subcellularLocation>
        <location evidence="11 12">Cell membrane</location>
        <topology evidence="11 12">Multi-pass membrane protein</topology>
    </subcellularLocation>
    <subcellularLocation>
        <location evidence="1">Membrane</location>
        <topology evidence="1">Multi-pass membrane protein</topology>
    </subcellularLocation>
</comment>
<keyword evidence="8 11" id="KW-0406">Ion transport</keyword>
<dbReference type="EMBL" id="CADCVX010000243">
    <property type="protein sequence ID" value="CAA9502515.1"/>
    <property type="molecule type" value="Genomic_DNA"/>
</dbReference>
<dbReference type="GO" id="GO:0045259">
    <property type="term" value="C:proton-transporting ATP synthase complex"/>
    <property type="evidence" value="ECO:0007669"/>
    <property type="project" value="UniProtKB-KW"/>
</dbReference>
<comment type="function">
    <text evidence="11 12">Key component of the proton channel; it plays a direct role in the translocation of protons across the membrane.</text>
</comment>
<keyword evidence="6 11" id="KW-0375">Hydrogen ion transport</keyword>
<feature type="transmembrane region" description="Helical" evidence="11">
    <location>
        <begin position="100"/>
        <end position="121"/>
    </location>
</feature>
<evidence type="ECO:0000256" key="1">
    <source>
        <dbReference type="ARBA" id="ARBA00004141"/>
    </source>
</evidence>
<evidence type="ECO:0000313" key="13">
    <source>
        <dbReference type="EMBL" id="CAA9502515.1"/>
    </source>
</evidence>
<sequence>MTEIVEQNVAASGSRIDPMHQFEVQPIFDGFNLGGQQIAFTNSALWMVLTLGVVWLFMLGGMKRQLVPGRWQVAVEGVTGFIDNMLRANVGSEGRKYTPYVFSLFMFILVANLLGMLPVGVFGLHPFTVTSHLTVTGVLAIVSFAIVLVIGFWKHGFHFFSLFIPHGTPLPMIPFIFVVELMSFLVRPFSLALRLFVAMTAGHILMKVLAGFIINGANAGVGTALLVSVPTFFLMIGITMLELLVAAIQAYVFALLTSLYINDAVNLH</sequence>
<dbReference type="CDD" id="cd00310">
    <property type="entry name" value="ATP-synt_Fo_a_6"/>
    <property type="match status" value="1"/>
</dbReference>
<dbReference type="AlphaFoldDB" id="A0A6J4SQJ2"/>
<dbReference type="InterPro" id="IPR045083">
    <property type="entry name" value="ATP_synth_F0_asu_bact/mt"/>
</dbReference>
<keyword evidence="5 11" id="KW-0812">Transmembrane</keyword>
<dbReference type="GO" id="GO:0016787">
    <property type="term" value="F:hydrolase activity"/>
    <property type="evidence" value="ECO:0007669"/>
    <property type="project" value="UniProtKB-KW"/>
</dbReference>
<evidence type="ECO:0000256" key="9">
    <source>
        <dbReference type="ARBA" id="ARBA00023136"/>
    </source>
</evidence>
<dbReference type="NCBIfam" id="TIGR01131">
    <property type="entry name" value="ATP_synt_6_or_A"/>
    <property type="match status" value="1"/>
</dbReference>
<dbReference type="PANTHER" id="PTHR11410:SF0">
    <property type="entry name" value="ATP SYNTHASE SUBUNIT A"/>
    <property type="match status" value="1"/>
</dbReference>
<dbReference type="SUPFAM" id="SSF81336">
    <property type="entry name" value="F1F0 ATP synthase subunit A"/>
    <property type="match status" value="1"/>
</dbReference>
<feature type="transmembrane region" description="Helical" evidence="11">
    <location>
        <begin position="243"/>
        <end position="261"/>
    </location>
</feature>
<evidence type="ECO:0000256" key="8">
    <source>
        <dbReference type="ARBA" id="ARBA00023065"/>
    </source>
</evidence>
<dbReference type="GO" id="GO:0046933">
    <property type="term" value="F:proton-transporting ATP synthase activity, rotational mechanism"/>
    <property type="evidence" value="ECO:0007669"/>
    <property type="project" value="UniProtKB-UniRule"/>
</dbReference>
<keyword evidence="13" id="KW-0378">Hydrolase</keyword>
<keyword evidence="4 11" id="KW-0138">CF(0)</keyword>
<keyword evidence="10 11" id="KW-0066">ATP synthesis</keyword>
<keyword evidence="7 11" id="KW-1133">Transmembrane helix</keyword>
<feature type="transmembrane region" description="Helical" evidence="11">
    <location>
        <begin position="44"/>
        <end position="62"/>
    </location>
</feature>
<evidence type="ECO:0000256" key="5">
    <source>
        <dbReference type="ARBA" id="ARBA00022692"/>
    </source>
</evidence>
<dbReference type="PANTHER" id="PTHR11410">
    <property type="entry name" value="ATP SYNTHASE SUBUNIT A"/>
    <property type="match status" value="1"/>
</dbReference>
<name>A0A6J4SQJ2_9SPHN</name>
<dbReference type="InterPro" id="IPR000568">
    <property type="entry name" value="ATP_synth_F0_asu"/>
</dbReference>
<dbReference type="InterPro" id="IPR035908">
    <property type="entry name" value="F0_ATP_A_sf"/>
</dbReference>
<accession>A0A6J4SQJ2</accession>
<dbReference type="Pfam" id="PF00119">
    <property type="entry name" value="ATP-synt_A"/>
    <property type="match status" value="1"/>
</dbReference>
<dbReference type="HAMAP" id="MF_01393">
    <property type="entry name" value="ATP_synth_a_bact"/>
    <property type="match status" value="1"/>
</dbReference>
<evidence type="ECO:0000256" key="7">
    <source>
        <dbReference type="ARBA" id="ARBA00022989"/>
    </source>
</evidence>
<dbReference type="PRINTS" id="PR00123">
    <property type="entry name" value="ATPASEA"/>
</dbReference>
<evidence type="ECO:0000256" key="12">
    <source>
        <dbReference type="RuleBase" id="RU000483"/>
    </source>
</evidence>
<gene>
    <name evidence="11" type="primary">atpB</name>
    <name evidence="13" type="ORF">AVDCRST_MAG91-1116</name>
</gene>
<dbReference type="Gene3D" id="1.20.120.220">
    <property type="entry name" value="ATP synthase, F0 complex, subunit A"/>
    <property type="match status" value="1"/>
</dbReference>
<comment type="similarity">
    <text evidence="2 11 12">Belongs to the ATPase A chain family.</text>
</comment>
<dbReference type="NCBIfam" id="NF004482">
    <property type="entry name" value="PRK05815.2-4"/>
    <property type="match status" value="1"/>
</dbReference>
<feature type="transmembrane region" description="Helical" evidence="11">
    <location>
        <begin position="159"/>
        <end position="179"/>
    </location>
</feature>
<evidence type="ECO:0000256" key="10">
    <source>
        <dbReference type="ARBA" id="ARBA00023310"/>
    </source>
</evidence>
<organism evidence="13">
    <name type="scientific">uncultured Sphingomonadaceae bacterium</name>
    <dbReference type="NCBI Taxonomy" id="169976"/>
    <lineage>
        <taxon>Bacteria</taxon>
        <taxon>Pseudomonadati</taxon>
        <taxon>Pseudomonadota</taxon>
        <taxon>Alphaproteobacteria</taxon>
        <taxon>Sphingomonadales</taxon>
        <taxon>Sphingomonadaceae</taxon>
        <taxon>environmental samples</taxon>
    </lineage>
</organism>
<feature type="transmembrane region" description="Helical" evidence="11">
    <location>
        <begin position="191"/>
        <end position="213"/>
    </location>
</feature>
<evidence type="ECO:0000256" key="4">
    <source>
        <dbReference type="ARBA" id="ARBA00022547"/>
    </source>
</evidence>
<keyword evidence="9 11" id="KW-0472">Membrane</keyword>
<evidence type="ECO:0000256" key="2">
    <source>
        <dbReference type="ARBA" id="ARBA00006810"/>
    </source>
</evidence>